<dbReference type="STRING" id="284593.Q85QA1"/>
<dbReference type="InterPro" id="IPR027434">
    <property type="entry name" value="Homing_endonucl"/>
</dbReference>
<organism evidence="2">
    <name type="scientific">Candida glabrata (strain ATCC 2001 / BCRC 20586 / JCM 3761 / NBRC 0622 / NRRL Y-65 / CBS 138)</name>
    <name type="common">Yeast</name>
    <name type="synonym">Nakaseomyces glabratus</name>
    <dbReference type="NCBI Taxonomy" id="284593"/>
    <lineage>
        <taxon>Eukaryota</taxon>
        <taxon>Fungi</taxon>
        <taxon>Dikarya</taxon>
        <taxon>Ascomycota</taxon>
        <taxon>Saccharomycotina</taxon>
        <taxon>Saccharomycetes</taxon>
        <taxon>Saccharomycetales</taxon>
        <taxon>Saccharomycetaceae</taxon>
        <taxon>Nakaseomyces</taxon>
    </lineage>
</organism>
<dbReference type="GO" id="GO:0004519">
    <property type="term" value="F:endonuclease activity"/>
    <property type="evidence" value="ECO:0007669"/>
    <property type="project" value="InterPro"/>
</dbReference>
<dbReference type="PANTHER" id="PTHR36181">
    <property type="entry name" value="INTRON-ENCODED ENDONUCLEASE AI3-RELATED"/>
    <property type="match status" value="1"/>
</dbReference>
<dbReference type="PANTHER" id="PTHR36181:SF2">
    <property type="entry name" value="INTRON-ENCODED ENDONUCLEASE AI3-RELATED"/>
    <property type="match status" value="1"/>
</dbReference>
<evidence type="ECO:0000259" key="1">
    <source>
        <dbReference type="Pfam" id="PF00961"/>
    </source>
</evidence>
<evidence type="ECO:0000313" key="2">
    <source>
        <dbReference type="EMBL" id="CAD54421.1"/>
    </source>
</evidence>
<feature type="domain" description="Homing endonuclease LAGLIDADG" evidence="1">
    <location>
        <begin position="95"/>
        <end position="187"/>
    </location>
</feature>
<dbReference type="InterPro" id="IPR051289">
    <property type="entry name" value="LAGLIDADG_Endonuclease"/>
</dbReference>
<protein>
    <submittedName>
        <fullName evidence="2">I-Cg1II protein</fullName>
    </submittedName>
</protein>
<dbReference type="GO" id="GO:0005739">
    <property type="term" value="C:mitochondrion"/>
    <property type="evidence" value="ECO:0007669"/>
    <property type="project" value="UniProtKB-ARBA"/>
</dbReference>
<dbReference type="SUPFAM" id="SSF55608">
    <property type="entry name" value="Homing endonucleases"/>
    <property type="match status" value="2"/>
</dbReference>
<sequence>FMMCSYKMSTDAWKTLYFLSLYNKMYLLKYLIYYNNNNNKLVKMFNIMGWYASMLYYNMYNNNMFQRTNVTKLIHTNNMKMNNMKMNNLNMNEWLVGMTDSNGMFNIYINNNNKIIFTYKISLMINNIQLLYKIKNYLKIGSINYTNNMVMYTINNNNDLLNIILPIFDKYKLLTSKRFNYLLFKKCLLINNNNNFNQLLKINLINNIINNNNNNKYNNNYISDSWYNIYKNYKNININNMKMMNNMLENNLLMINKIMTKSWLIGYMETKSSFKLIKKDNKIIHYFNINMMKLDYIVMYSIKLLLNININMNNYKLETFDNKSIEYIINYLKFNNHKSRLLGMKSYEYTIWKRSYYKYKNNNKKLLIIKMLLDKNI</sequence>
<dbReference type="AlphaFoldDB" id="Q85QA1"/>
<reference evidence="2" key="1">
    <citation type="journal article" date="2003" name="FEBS Lett.">
        <title>The complete mitochondrial genome sequence of the pathogenic yeast Candida (Torulopsis) glabrata.</title>
        <authorList>
            <person name="Koszul R."/>
            <person name="Malpertuy A."/>
            <person name="Frangeul L."/>
            <person name="Bouchier C."/>
            <person name="Wincker P."/>
            <person name="Thierry A."/>
            <person name="Duthoy S."/>
            <person name="Ferris S."/>
            <person name="Hennequin C."/>
            <person name="Dujon B."/>
        </authorList>
    </citation>
    <scope>NUCLEOTIDE SEQUENCE [LARGE SCALE GENOMIC DNA]</scope>
    <source>
        <strain evidence="2">ATCC 2001</strain>
    </source>
</reference>
<gene>
    <name evidence="2" type="primary">i-Cg1II</name>
</gene>
<dbReference type="Gene3D" id="3.10.28.10">
    <property type="entry name" value="Homing endonucleases"/>
    <property type="match status" value="2"/>
</dbReference>
<dbReference type="Pfam" id="PF00961">
    <property type="entry name" value="LAGLIDADG_1"/>
    <property type="match status" value="1"/>
</dbReference>
<dbReference type="EMBL" id="AJ511533">
    <property type="protein sequence ID" value="CAD54421.1"/>
    <property type="molecule type" value="Genomic_DNA"/>
</dbReference>
<dbReference type="GeneID" id="807020"/>
<keyword evidence="2" id="KW-0496">Mitochondrion</keyword>
<dbReference type="FunCoup" id="Q85QA1">
    <property type="interactions" value="92"/>
</dbReference>
<name>Q85QA1_CANGA</name>
<dbReference type="KEGG" id="cgr:807020"/>
<feature type="non-terminal residue" evidence="2">
    <location>
        <position position="1"/>
    </location>
</feature>
<dbReference type="InterPro" id="IPR004860">
    <property type="entry name" value="LAGLIDADG_dom"/>
</dbReference>
<proteinExistence type="predicted"/>
<accession>Q85QA1</accession>
<dbReference type="InParanoid" id="Q85QA1"/>
<dbReference type="RefSeq" id="NP_818780.1">
    <property type="nucleotide sequence ID" value="NC_004691.1"/>
</dbReference>
<geneLocation type="mitochondrion" evidence="2"/>